<dbReference type="InterPro" id="IPR050091">
    <property type="entry name" value="PKS_NRPS_Biosynth_Enz"/>
</dbReference>
<dbReference type="SMART" id="SM00825">
    <property type="entry name" value="PKS_KS"/>
    <property type="match status" value="1"/>
</dbReference>
<evidence type="ECO:0000313" key="5">
    <source>
        <dbReference type="Proteomes" id="UP000654075"/>
    </source>
</evidence>
<dbReference type="InterPro" id="IPR014030">
    <property type="entry name" value="Ketoacyl_synth_N"/>
</dbReference>
<evidence type="ECO:0000313" key="4">
    <source>
        <dbReference type="EMBL" id="CAE8614842.1"/>
    </source>
</evidence>
<dbReference type="PANTHER" id="PTHR43775">
    <property type="entry name" value="FATTY ACID SYNTHASE"/>
    <property type="match status" value="1"/>
</dbReference>
<dbReference type="AlphaFoldDB" id="A0A813FRF4"/>
<dbReference type="SUPFAM" id="SSF53901">
    <property type="entry name" value="Thiolase-like"/>
    <property type="match status" value="1"/>
</dbReference>
<accession>A0A813FRF4</accession>
<dbReference type="EMBL" id="CAJNNV010025515">
    <property type="protein sequence ID" value="CAE8614842.1"/>
    <property type="molecule type" value="Genomic_DNA"/>
</dbReference>
<keyword evidence="1" id="KW-0596">Phosphopantetheine</keyword>
<gene>
    <name evidence="4" type="ORF">PGLA1383_LOCUS32559</name>
</gene>
<dbReference type="GO" id="GO:0004312">
    <property type="term" value="F:fatty acid synthase activity"/>
    <property type="evidence" value="ECO:0007669"/>
    <property type="project" value="TreeGrafter"/>
</dbReference>
<dbReference type="PANTHER" id="PTHR43775:SF37">
    <property type="entry name" value="SI:DKEY-61P9.11"/>
    <property type="match status" value="1"/>
</dbReference>
<dbReference type="Pfam" id="PF02801">
    <property type="entry name" value="Ketoacyl-synt_C"/>
    <property type="match status" value="1"/>
</dbReference>
<proteinExistence type="predicted"/>
<feature type="domain" description="Ketosynthase family 3 (KS3)" evidence="3">
    <location>
        <begin position="352"/>
        <end position="772"/>
    </location>
</feature>
<dbReference type="InterPro" id="IPR014031">
    <property type="entry name" value="Ketoacyl_synth_C"/>
</dbReference>
<feature type="non-terminal residue" evidence="4">
    <location>
        <position position="1216"/>
    </location>
</feature>
<keyword evidence="5" id="KW-1185">Reference proteome</keyword>
<dbReference type="InterPro" id="IPR016039">
    <property type="entry name" value="Thiolase-like"/>
</dbReference>
<dbReference type="InterPro" id="IPR030834">
    <property type="entry name" value="PKS_assoc_dom"/>
</dbReference>
<keyword evidence="2" id="KW-0597">Phosphoprotein</keyword>
<dbReference type="CDD" id="cd00833">
    <property type="entry name" value="PKS"/>
    <property type="match status" value="1"/>
</dbReference>
<dbReference type="Gene3D" id="3.40.47.10">
    <property type="match status" value="1"/>
</dbReference>
<dbReference type="OrthoDB" id="329835at2759"/>
<evidence type="ECO:0000256" key="1">
    <source>
        <dbReference type="ARBA" id="ARBA00022450"/>
    </source>
</evidence>
<dbReference type="GO" id="GO:0006633">
    <property type="term" value="P:fatty acid biosynthetic process"/>
    <property type="evidence" value="ECO:0007669"/>
    <property type="project" value="TreeGrafter"/>
</dbReference>
<name>A0A813FRF4_POLGL</name>
<dbReference type="NCBIfam" id="TIGR04556">
    <property type="entry name" value="PKS_assoc"/>
    <property type="match status" value="1"/>
</dbReference>
<evidence type="ECO:0000256" key="2">
    <source>
        <dbReference type="ARBA" id="ARBA00022553"/>
    </source>
</evidence>
<dbReference type="Proteomes" id="UP000654075">
    <property type="component" value="Unassembled WGS sequence"/>
</dbReference>
<protein>
    <recommendedName>
        <fullName evidence="3">Ketosynthase family 3 (KS3) domain-containing protein</fullName>
    </recommendedName>
</protein>
<evidence type="ECO:0000259" key="3">
    <source>
        <dbReference type="PROSITE" id="PS52004"/>
    </source>
</evidence>
<reference evidence="4" key="1">
    <citation type="submission" date="2021-02" db="EMBL/GenBank/DDBJ databases">
        <authorList>
            <person name="Dougan E. K."/>
            <person name="Rhodes N."/>
            <person name="Thang M."/>
            <person name="Chan C."/>
        </authorList>
    </citation>
    <scope>NUCLEOTIDE SEQUENCE</scope>
</reference>
<sequence>MPRLGSGYAELPVPGPGALVNGLRIGSLVELLSGEAGQQELNGRLGQLVSYEEQVGLFRVCLVDGSIRQVAAEQVRTLEDFRRPGLGGGAESFDLLVGPRHRQDVLAEEMGACLLEKGFCVLKVCQKQEDVDRAVSSVRHLGATGKLQRLSEELEEGYLGLGARARVAWMDGRPLDRTLQANDDFMSTIAALLQPYCLDVLGKVVDSRTPALVSLSLDNEGDSEFPPEAADDAALGTFLSTWRRSQLRILHFMGPGTAKVTLDSKDDRDYGVDESKVNCVPCKVDSVEISATPNTLVVFRTGIFDLQCLTEEDTLCLSTSVLEHVDELALSGDEVGDLDWLRCIEGPDGPDGEAVNVVNLSTRLMAKWDEPEAYRAGLFGGCDASIEIPLTRWDVHAYYNPDLALLGPSQTATMHQSYVEGIELFDNKYFEIHNNEAKTMDPMQRHVLEVGAQNLFKLGIDKKFSNRNPHHAGVSVGLDKDDWDLIPKPPELQGGVNVQAIIANRFSFTFNLRGPNFVADTACSASLTATHLGKLMLQDRTVDKLEFHIAIGIHQCLAPHAFIGASQSHMLSPLGRCLTFNSSASGYARGDGCSGLTLKWGHLPDERDAVWRASMVGQNGKSATLTAPNGLSQEDVIWRACREAKISPSTSCVWSCHGTGTSLGDPIEVGAVRKIMSKSERSTALLLVTNKTHTGHLEGGAAMTSLLAAAFQVKQACAIPIIHFRQLNPHLEHSNFDAQITNELTSYNYSQGHVHVSSFGFGGTNAHAIFWGENVYDAPNVRELFQKRLQRMSPPEVRVNGSDVWLWEWDGPDKDIIAGDKYTIEMNPEDPPNASQRWFKEECGAAPDDGLGDKYYITGPFNEWDIEVMEDGLVTGLRTITVTVPYSGAVEFRFLKNGREDEIIYPESDKCSRRLMPILGPAKHDGGREQHTWLAEGIPGSQMNISFFICRGKRSITWCAEIYERLFKAHARMAQSGQHEVIWGIGEVRWRTTRVTLRHPAILVPVKVELLPDGTFQVGPSGEPPSLFWGALREASVLAVLAFQDIEAELQSGGQSAGGATPSGSPAAVTARQSLLQAIATQLHPRCTVVVAGTAALMPLAAHRGRAGASVAPTDPQIVDSSVLFCRKLDASQAPRTDLLRMRRALLARGTLPPGPAHFVRWPSSEILSSGEGTASSSSSASSSSRSKISQVLPLPSNAEQKAIVEAVFANPAVLV</sequence>
<dbReference type="Pfam" id="PF00109">
    <property type="entry name" value="ketoacyl-synt"/>
    <property type="match status" value="1"/>
</dbReference>
<dbReference type="PROSITE" id="PS52004">
    <property type="entry name" value="KS3_2"/>
    <property type="match status" value="1"/>
</dbReference>
<organism evidence="4 5">
    <name type="scientific">Polarella glacialis</name>
    <name type="common">Dinoflagellate</name>
    <dbReference type="NCBI Taxonomy" id="89957"/>
    <lineage>
        <taxon>Eukaryota</taxon>
        <taxon>Sar</taxon>
        <taxon>Alveolata</taxon>
        <taxon>Dinophyceae</taxon>
        <taxon>Suessiales</taxon>
        <taxon>Suessiaceae</taxon>
        <taxon>Polarella</taxon>
    </lineage>
</organism>
<comment type="caution">
    <text evidence="4">The sequence shown here is derived from an EMBL/GenBank/DDBJ whole genome shotgun (WGS) entry which is preliminary data.</text>
</comment>
<dbReference type="InterPro" id="IPR020841">
    <property type="entry name" value="PKS_Beta-ketoAc_synthase_dom"/>
</dbReference>